<evidence type="ECO:0000313" key="1">
    <source>
        <dbReference type="EMBL" id="KAK4324872.1"/>
    </source>
</evidence>
<organism evidence="1 2">
    <name type="scientific">Petrolisthes manimaculis</name>
    <dbReference type="NCBI Taxonomy" id="1843537"/>
    <lineage>
        <taxon>Eukaryota</taxon>
        <taxon>Metazoa</taxon>
        <taxon>Ecdysozoa</taxon>
        <taxon>Arthropoda</taxon>
        <taxon>Crustacea</taxon>
        <taxon>Multicrustacea</taxon>
        <taxon>Malacostraca</taxon>
        <taxon>Eumalacostraca</taxon>
        <taxon>Eucarida</taxon>
        <taxon>Decapoda</taxon>
        <taxon>Pleocyemata</taxon>
        <taxon>Anomura</taxon>
        <taxon>Galatheoidea</taxon>
        <taxon>Porcellanidae</taxon>
        <taxon>Petrolisthes</taxon>
    </lineage>
</organism>
<evidence type="ECO:0000313" key="2">
    <source>
        <dbReference type="Proteomes" id="UP001292094"/>
    </source>
</evidence>
<name>A0AAE1UIF8_9EUCA</name>
<sequence>MPEVFPVCAVTRAMARMEITESDEEMQEDQDLGVLFAEPGEIENKQRNGKVGKVENQVELKVDMEIEKYYELNINHVQGSENVIADALSRAPTSREAS</sequence>
<proteinExistence type="predicted"/>
<dbReference type="Proteomes" id="UP001292094">
    <property type="component" value="Unassembled WGS sequence"/>
</dbReference>
<dbReference type="EMBL" id="JAWZYT010000317">
    <property type="protein sequence ID" value="KAK4324872.1"/>
    <property type="molecule type" value="Genomic_DNA"/>
</dbReference>
<dbReference type="AlphaFoldDB" id="A0AAE1UIF8"/>
<keyword evidence="2" id="KW-1185">Reference proteome</keyword>
<protein>
    <submittedName>
        <fullName evidence="1">Uncharacterized protein</fullName>
    </submittedName>
</protein>
<reference evidence="1" key="1">
    <citation type="submission" date="2023-11" db="EMBL/GenBank/DDBJ databases">
        <title>Genome assemblies of two species of porcelain crab, Petrolisthes cinctipes and Petrolisthes manimaculis (Anomura: Porcellanidae).</title>
        <authorList>
            <person name="Angst P."/>
        </authorList>
    </citation>
    <scope>NUCLEOTIDE SEQUENCE</scope>
    <source>
        <strain evidence="1">PB745_02</strain>
        <tissue evidence="1">Gill</tissue>
    </source>
</reference>
<gene>
    <name evidence="1" type="ORF">Pmani_004522</name>
</gene>
<accession>A0AAE1UIF8</accession>
<comment type="caution">
    <text evidence="1">The sequence shown here is derived from an EMBL/GenBank/DDBJ whole genome shotgun (WGS) entry which is preliminary data.</text>
</comment>